<organism evidence="1 2">
    <name type="scientific">Lipingzhangella halophila</name>
    <dbReference type="NCBI Taxonomy" id="1783352"/>
    <lineage>
        <taxon>Bacteria</taxon>
        <taxon>Bacillati</taxon>
        <taxon>Actinomycetota</taxon>
        <taxon>Actinomycetes</taxon>
        <taxon>Streptosporangiales</taxon>
        <taxon>Nocardiopsidaceae</taxon>
        <taxon>Lipingzhangella</taxon>
    </lineage>
</organism>
<proteinExistence type="predicted"/>
<reference evidence="1 2" key="1">
    <citation type="submission" date="2020-08" db="EMBL/GenBank/DDBJ databases">
        <title>Sequencing the genomes of 1000 actinobacteria strains.</title>
        <authorList>
            <person name="Klenk H.-P."/>
        </authorList>
    </citation>
    <scope>NUCLEOTIDE SEQUENCE [LARGE SCALE GENOMIC DNA]</scope>
    <source>
        <strain evidence="1 2">DSM 102030</strain>
    </source>
</reference>
<comment type="caution">
    <text evidence="1">The sequence shown here is derived from an EMBL/GenBank/DDBJ whole genome shotgun (WGS) entry which is preliminary data.</text>
</comment>
<protein>
    <submittedName>
        <fullName evidence="1">Uncharacterized protein</fullName>
    </submittedName>
</protein>
<dbReference type="RefSeq" id="WP_184575520.1">
    <property type="nucleotide sequence ID" value="NZ_JACHJT010000001.1"/>
</dbReference>
<gene>
    <name evidence="1" type="ORF">F4561_001193</name>
</gene>
<accession>A0A7W7W1I7</accession>
<dbReference type="EMBL" id="JACHJT010000001">
    <property type="protein sequence ID" value="MBB4930373.1"/>
    <property type="molecule type" value="Genomic_DNA"/>
</dbReference>
<evidence type="ECO:0000313" key="1">
    <source>
        <dbReference type="EMBL" id="MBB4930373.1"/>
    </source>
</evidence>
<name>A0A7W7W1I7_9ACTN</name>
<dbReference type="Proteomes" id="UP000523007">
    <property type="component" value="Unassembled WGS sequence"/>
</dbReference>
<evidence type="ECO:0000313" key="2">
    <source>
        <dbReference type="Proteomes" id="UP000523007"/>
    </source>
</evidence>
<keyword evidence="2" id="KW-1185">Reference proteome</keyword>
<sequence length="361" mass="41378">MRKFSVPDYAKVHIDALRVLISPGIYAASLEDSPLLELPAVENKSGGEASLGVRAQVLIDLMEKIVDERLINKDREAVRMLFGLGQWAGVPARDRRSSVARLRDKHWTWDRNYRKEPLSRDLYMVFLALYREGDDVQGSAVERVSPIREEATTSKGSRSLIEGGDFVMNLYESLYNFPAYPGQRREFLQTREITSLRDGLDAWRQSTHWWGKNTDDLPELRLFGSGSLSIAHDSEIHRNNQQGRIYVSEVRFSQPLHKGERAKFSLVKSHHVGFDDLVRDDWEDCCGIFNLNVPTERAVIGVRFPNQKRPKYVWHFDDLPEWLAPGTHAEDNLVSLDESGFATFSWNHLAVGCSYGLAWQW</sequence>
<dbReference type="AlphaFoldDB" id="A0A7W7W1I7"/>